<dbReference type="RefSeq" id="WP_138084130.1">
    <property type="nucleotide sequence ID" value="NZ_VAUV01000001.1"/>
</dbReference>
<dbReference type="Pfam" id="PF13365">
    <property type="entry name" value="Trypsin_2"/>
    <property type="match status" value="1"/>
</dbReference>
<evidence type="ECO:0000313" key="1">
    <source>
        <dbReference type="EMBL" id="TLD72506.1"/>
    </source>
</evidence>
<proteinExistence type="predicted"/>
<protein>
    <submittedName>
        <fullName evidence="1">Trypsin-like peptidase domain-containing protein</fullName>
    </submittedName>
</protein>
<dbReference type="GO" id="GO:0006508">
    <property type="term" value="P:proteolysis"/>
    <property type="evidence" value="ECO:0007669"/>
    <property type="project" value="InterPro"/>
</dbReference>
<gene>
    <name evidence="1" type="ORF">FEM03_00045</name>
</gene>
<dbReference type="InterPro" id="IPR009003">
    <property type="entry name" value="Peptidase_S1_PA"/>
</dbReference>
<dbReference type="Proteomes" id="UP000306196">
    <property type="component" value="Unassembled WGS sequence"/>
</dbReference>
<sequence>MSNFSKRWALAPKAFPLVWALLFFSLLQSNLHALDATGVFKKVKSSTVLVETALGHGSGVVLSAQGLIVTNLHVVSPDIDLRIHADVSRHGKIVATEITEVVVLKVHPQYDLAILQAKAPQGASFIPATMAPRDQAVSSGARCYVIGNPAGPGGKVLDLSITEGLVSATSREVEKLDYLQISAQINPGNSGGPVCNDQGQVIGIATFKAIRLEGVGFAIPSRNLVMQDFVDQAKRPVKEALAGHDSELPGIDGASPIISADTMREVEQQADKHFRPQSTPVPEEGVIVPMPAAVDEMLVANAGWQLVLRFASINSIGVFNLANQKFDGFIECADPDALIATGGRMLVVYLPSSHQLEVYDLETLEKTVEKPVQLGQGMKALQMGALNPSHLLALYATPPGRGMLDSSLQPAIITLPDLDVSELEFKSRQLGKNDFPHAPASQKRFVGCMDDSGTQVALSNDSNSTWLFRLLVEGEDRGVYVSHRPMNNYQGSSTQPYLLDEGRMLLASKNLVALHLLGDSLDLAGRPTLRPDAVLAPVWGFKAIVNFTRAFTSPAVPEIEILSIPHLKNLNKRTVPETWQETLKQVSSWGAGDVTIMASAKADLLACWTAGDKRLLLAPLNLINHNAPGSFAEVGEKFERTLRFPEGSSAALASGPEQMTIDAAKKILQWQVPSGLERQQTVTALLLITHPDGHTEYQLEHIPVK</sequence>
<dbReference type="PANTHER" id="PTHR43019:SF23">
    <property type="entry name" value="PROTEASE DO-LIKE 5, CHLOROPLASTIC"/>
    <property type="match status" value="1"/>
</dbReference>
<comment type="caution">
    <text evidence="1">The sequence shown here is derived from an EMBL/GenBank/DDBJ whole genome shotgun (WGS) entry which is preliminary data.</text>
</comment>
<dbReference type="PRINTS" id="PR00834">
    <property type="entry name" value="PROTEASES2C"/>
</dbReference>
<organism evidence="1 2">
    <name type="scientific">Phragmitibacter flavus</name>
    <dbReference type="NCBI Taxonomy" id="2576071"/>
    <lineage>
        <taxon>Bacteria</taxon>
        <taxon>Pseudomonadati</taxon>
        <taxon>Verrucomicrobiota</taxon>
        <taxon>Verrucomicrobiia</taxon>
        <taxon>Verrucomicrobiales</taxon>
        <taxon>Verrucomicrobiaceae</taxon>
        <taxon>Phragmitibacter</taxon>
    </lineage>
</organism>
<dbReference type="EMBL" id="VAUV01000001">
    <property type="protein sequence ID" value="TLD72506.1"/>
    <property type="molecule type" value="Genomic_DNA"/>
</dbReference>
<dbReference type="PANTHER" id="PTHR43019">
    <property type="entry name" value="SERINE ENDOPROTEASE DEGS"/>
    <property type="match status" value="1"/>
</dbReference>
<reference evidence="1 2" key="1">
    <citation type="submission" date="2019-05" db="EMBL/GenBank/DDBJ databases">
        <title>Verrucobacter flavum gen. nov., sp. nov. a new member of the family Verrucomicrobiaceae.</title>
        <authorList>
            <person name="Szuroczki S."/>
            <person name="Abbaszade G."/>
            <person name="Szabo A."/>
            <person name="Felfoldi T."/>
            <person name="Schumann P."/>
            <person name="Boka K."/>
            <person name="Keki Z."/>
            <person name="Toumi M."/>
            <person name="Toth E."/>
        </authorList>
    </citation>
    <scope>NUCLEOTIDE SEQUENCE [LARGE SCALE GENOMIC DNA]</scope>
    <source>
        <strain evidence="1 2">MG-N-17</strain>
    </source>
</reference>
<dbReference type="SUPFAM" id="SSF50494">
    <property type="entry name" value="Trypsin-like serine proteases"/>
    <property type="match status" value="1"/>
</dbReference>
<dbReference type="GO" id="GO:0004252">
    <property type="term" value="F:serine-type endopeptidase activity"/>
    <property type="evidence" value="ECO:0007669"/>
    <property type="project" value="InterPro"/>
</dbReference>
<dbReference type="AlphaFoldDB" id="A0A5R8KJL1"/>
<dbReference type="Gene3D" id="2.40.10.120">
    <property type="match status" value="1"/>
</dbReference>
<name>A0A5R8KJL1_9BACT</name>
<evidence type="ECO:0000313" key="2">
    <source>
        <dbReference type="Proteomes" id="UP000306196"/>
    </source>
</evidence>
<accession>A0A5R8KJL1</accession>
<dbReference type="InterPro" id="IPR001940">
    <property type="entry name" value="Peptidase_S1C"/>
</dbReference>
<keyword evidence="2" id="KW-1185">Reference proteome</keyword>
<dbReference type="OrthoDB" id="184639at2"/>